<dbReference type="Pfam" id="PF00145">
    <property type="entry name" value="DNA_methylase"/>
    <property type="match status" value="1"/>
</dbReference>
<gene>
    <name evidence="9" type="primary">haeIIIM</name>
    <name evidence="9" type="ORF">SMSP2_02481</name>
</gene>
<evidence type="ECO:0000256" key="4">
    <source>
        <dbReference type="ARBA" id="ARBA00022747"/>
    </source>
</evidence>
<dbReference type="Proteomes" id="UP000188181">
    <property type="component" value="Chromosome"/>
</dbReference>
<dbReference type="PRINTS" id="PR00105">
    <property type="entry name" value="C5METTRFRASE"/>
</dbReference>
<dbReference type="REBASE" id="185682">
    <property type="entry name" value="M.PbaD1ORF2481P"/>
</dbReference>
<dbReference type="OrthoDB" id="9813719at2"/>
<dbReference type="GO" id="GO:0032259">
    <property type="term" value="P:methylation"/>
    <property type="evidence" value="ECO:0007669"/>
    <property type="project" value="UniProtKB-KW"/>
</dbReference>
<dbReference type="RefSeq" id="WP_146684328.1">
    <property type="nucleotide sequence ID" value="NZ_CP019646.1"/>
</dbReference>
<evidence type="ECO:0000313" key="9">
    <source>
        <dbReference type="EMBL" id="AQQ72101.1"/>
    </source>
</evidence>
<evidence type="ECO:0000256" key="8">
    <source>
        <dbReference type="RuleBase" id="RU000417"/>
    </source>
</evidence>
<dbReference type="Gene3D" id="3.40.50.150">
    <property type="entry name" value="Vaccinia Virus protein VP39"/>
    <property type="match status" value="1"/>
</dbReference>
<comment type="catalytic activity">
    <reaction evidence="5 8">
        <text>a 2'-deoxycytidine in DNA + S-adenosyl-L-methionine = a 5-methyl-2'-deoxycytidine in DNA + S-adenosyl-L-homocysteine + H(+)</text>
        <dbReference type="Rhea" id="RHEA:13681"/>
        <dbReference type="Rhea" id="RHEA-COMP:11369"/>
        <dbReference type="Rhea" id="RHEA-COMP:11370"/>
        <dbReference type="ChEBI" id="CHEBI:15378"/>
        <dbReference type="ChEBI" id="CHEBI:57856"/>
        <dbReference type="ChEBI" id="CHEBI:59789"/>
        <dbReference type="ChEBI" id="CHEBI:85452"/>
        <dbReference type="ChEBI" id="CHEBI:85454"/>
        <dbReference type="EC" id="2.1.1.37"/>
    </reaction>
</comment>
<dbReference type="PANTHER" id="PTHR10629:SF52">
    <property type="entry name" value="DNA (CYTOSINE-5)-METHYLTRANSFERASE 1"/>
    <property type="match status" value="1"/>
</dbReference>
<organism evidence="9 10">
    <name type="scientific">Limihaloglobus sulfuriphilus</name>
    <dbReference type="NCBI Taxonomy" id="1851148"/>
    <lineage>
        <taxon>Bacteria</taxon>
        <taxon>Pseudomonadati</taxon>
        <taxon>Planctomycetota</taxon>
        <taxon>Phycisphaerae</taxon>
        <taxon>Sedimentisphaerales</taxon>
        <taxon>Sedimentisphaeraceae</taxon>
        <taxon>Limihaloglobus</taxon>
    </lineage>
</organism>
<dbReference type="GO" id="GO:0009307">
    <property type="term" value="P:DNA restriction-modification system"/>
    <property type="evidence" value="ECO:0007669"/>
    <property type="project" value="UniProtKB-KW"/>
</dbReference>
<evidence type="ECO:0000313" key="10">
    <source>
        <dbReference type="Proteomes" id="UP000188181"/>
    </source>
</evidence>
<name>A0A1Q2MHD0_9BACT</name>
<dbReference type="SUPFAM" id="SSF53335">
    <property type="entry name" value="S-adenosyl-L-methionine-dependent methyltransferases"/>
    <property type="match status" value="1"/>
</dbReference>
<dbReference type="EMBL" id="CP019646">
    <property type="protein sequence ID" value="AQQ72101.1"/>
    <property type="molecule type" value="Genomic_DNA"/>
</dbReference>
<dbReference type="GO" id="GO:0003886">
    <property type="term" value="F:DNA (cytosine-5-)-methyltransferase activity"/>
    <property type="evidence" value="ECO:0007669"/>
    <property type="project" value="UniProtKB-EC"/>
</dbReference>
<dbReference type="NCBIfam" id="TIGR00675">
    <property type="entry name" value="dcm"/>
    <property type="match status" value="1"/>
</dbReference>
<dbReference type="PROSITE" id="PS00094">
    <property type="entry name" value="C5_MTASE_1"/>
    <property type="match status" value="1"/>
</dbReference>
<dbReference type="EC" id="2.1.1.37" evidence="8"/>
<keyword evidence="10" id="KW-1185">Reference proteome</keyword>
<accession>A0A1Q2MHD0</accession>
<dbReference type="STRING" id="1851148.SMSP2_02481"/>
<sequence>MSGNVANRKRLISITKGNIKNGHIYLSGHHDFFPKECYGKSNQKAGQGKLLNLFLDGIGDTVQTDISIDRNGNPRNFFRKRDWVARFFQKYRIQEGDVVAIEKIGRYSYRLYPFETQNMRTGAEVSLHWPPLDPRKPTAIDLFAGCGGFSYGLKQAGFENLLSVEWDSACCETFKKNISSRILNCAIQEVVNFPECDLLVGGPPCQGFSNLGEKLPNDPRRQLWRHFIRAVKEAYPLIFIMENVPPIIKSQEYQEILKESQKLGYIIEGRVLNTAFYGVPQQRKRAIIIGSRIGPPAFPKPTHIDPNEKNLYNTELPHWRTVQDAIGDMPRKPDGHNWHIGRNPTAKSQKRYRCIPPGGNRWDLPQELMPECWKRKTKGGTDLFGRLFWDKPSVTIRTEFYKPEKGRYLHPVEHRPITHREAARLQGFEDSFEFIGKKIEVGIQIGNAVPPPFACQIGLTVKKQIDNWKRNQNDVRKSQL</sequence>
<evidence type="ECO:0000256" key="2">
    <source>
        <dbReference type="ARBA" id="ARBA00022679"/>
    </source>
</evidence>
<evidence type="ECO:0000256" key="6">
    <source>
        <dbReference type="PROSITE-ProRule" id="PRU01016"/>
    </source>
</evidence>
<keyword evidence="2 6" id="KW-0808">Transferase</keyword>
<keyword evidence="3 6" id="KW-0949">S-adenosyl-L-methionine</keyword>
<dbReference type="GO" id="GO:0003677">
    <property type="term" value="F:DNA binding"/>
    <property type="evidence" value="ECO:0007669"/>
    <property type="project" value="TreeGrafter"/>
</dbReference>
<reference evidence="10" key="1">
    <citation type="submission" date="2017-02" db="EMBL/GenBank/DDBJ databases">
        <title>Comparative genomics and description of representatives of a novel lineage of planctomycetes thriving in anoxic sediments.</title>
        <authorList>
            <person name="Spring S."/>
            <person name="Bunk B."/>
            <person name="Sproer C."/>
        </authorList>
    </citation>
    <scope>NUCLEOTIDE SEQUENCE [LARGE SCALE GENOMIC DNA]</scope>
    <source>
        <strain evidence="10">SM-Chi-D1</strain>
    </source>
</reference>
<dbReference type="KEGG" id="pbas:SMSP2_02481"/>
<evidence type="ECO:0000256" key="3">
    <source>
        <dbReference type="ARBA" id="ARBA00022691"/>
    </source>
</evidence>
<dbReference type="Gene3D" id="3.90.120.10">
    <property type="entry name" value="DNA Methylase, subunit A, domain 2"/>
    <property type="match status" value="1"/>
</dbReference>
<evidence type="ECO:0000256" key="5">
    <source>
        <dbReference type="ARBA" id="ARBA00047422"/>
    </source>
</evidence>
<evidence type="ECO:0000256" key="1">
    <source>
        <dbReference type="ARBA" id="ARBA00022603"/>
    </source>
</evidence>
<keyword evidence="4" id="KW-0680">Restriction system</keyword>
<dbReference type="InterPro" id="IPR050390">
    <property type="entry name" value="C5-Methyltransferase"/>
</dbReference>
<protein>
    <recommendedName>
        <fullName evidence="8">Cytosine-specific methyltransferase</fullName>
        <ecNumber evidence="8">2.1.1.37</ecNumber>
    </recommendedName>
</protein>
<comment type="similarity">
    <text evidence="6 7">Belongs to the class I-like SAM-binding methyltransferase superfamily. C5-methyltransferase family.</text>
</comment>
<dbReference type="AlphaFoldDB" id="A0A1Q2MHD0"/>
<dbReference type="InterPro" id="IPR018117">
    <property type="entry name" value="C5_DNA_meth_AS"/>
</dbReference>
<dbReference type="GO" id="GO:0044027">
    <property type="term" value="P:negative regulation of gene expression via chromosomal CpG island methylation"/>
    <property type="evidence" value="ECO:0007669"/>
    <property type="project" value="TreeGrafter"/>
</dbReference>
<dbReference type="PANTHER" id="PTHR10629">
    <property type="entry name" value="CYTOSINE-SPECIFIC METHYLTRANSFERASE"/>
    <property type="match status" value="1"/>
</dbReference>
<feature type="active site" evidence="6">
    <location>
        <position position="205"/>
    </location>
</feature>
<dbReference type="InterPro" id="IPR029063">
    <property type="entry name" value="SAM-dependent_MTases_sf"/>
</dbReference>
<proteinExistence type="inferred from homology"/>
<evidence type="ECO:0000256" key="7">
    <source>
        <dbReference type="RuleBase" id="RU000416"/>
    </source>
</evidence>
<keyword evidence="1 6" id="KW-0489">Methyltransferase</keyword>
<dbReference type="PROSITE" id="PS51679">
    <property type="entry name" value="SAM_MT_C5"/>
    <property type="match status" value="1"/>
</dbReference>
<dbReference type="InterPro" id="IPR001525">
    <property type="entry name" value="C5_MeTfrase"/>
</dbReference>